<name>A0A9P0HRI0_NEZVI</name>
<proteinExistence type="predicted"/>
<evidence type="ECO:0000313" key="2">
    <source>
        <dbReference type="Proteomes" id="UP001152798"/>
    </source>
</evidence>
<reference evidence="1" key="1">
    <citation type="submission" date="2022-01" db="EMBL/GenBank/DDBJ databases">
        <authorList>
            <person name="King R."/>
        </authorList>
    </citation>
    <scope>NUCLEOTIDE SEQUENCE</scope>
</reference>
<keyword evidence="2" id="KW-1185">Reference proteome</keyword>
<sequence>MKRNDLILRGPIYRHCTHESCCPYSDSCCENDLKCCTVKGRSYKSYSCGPYS</sequence>
<dbReference type="Proteomes" id="UP001152798">
    <property type="component" value="Chromosome 7"/>
</dbReference>
<dbReference type="EMBL" id="OV725083">
    <property type="protein sequence ID" value="CAH1406979.1"/>
    <property type="molecule type" value="Genomic_DNA"/>
</dbReference>
<protein>
    <submittedName>
        <fullName evidence="1">Uncharacterized protein</fullName>
    </submittedName>
</protein>
<gene>
    <name evidence="1" type="ORF">NEZAVI_LOCUS14806</name>
</gene>
<organism evidence="1 2">
    <name type="scientific">Nezara viridula</name>
    <name type="common">Southern green stink bug</name>
    <name type="synonym">Cimex viridulus</name>
    <dbReference type="NCBI Taxonomy" id="85310"/>
    <lineage>
        <taxon>Eukaryota</taxon>
        <taxon>Metazoa</taxon>
        <taxon>Ecdysozoa</taxon>
        <taxon>Arthropoda</taxon>
        <taxon>Hexapoda</taxon>
        <taxon>Insecta</taxon>
        <taxon>Pterygota</taxon>
        <taxon>Neoptera</taxon>
        <taxon>Paraneoptera</taxon>
        <taxon>Hemiptera</taxon>
        <taxon>Heteroptera</taxon>
        <taxon>Panheteroptera</taxon>
        <taxon>Pentatomomorpha</taxon>
        <taxon>Pentatomoidea</taxon>
        <taxon>Pentatomidae</taxon>
        <taxon>Pentatominae</taxon>
        <taxon>Nezara</taxon>
    </lineage>
</organism>
<accession>A0A9P0HRI0</accession>
<evidence type="ECO:0000313" key="1">
    <source>
        <dbReference type="EMBL" id="CAH1406979.1"/>
    </source>
</evidence>
<dbReference type="AlphaFoldDB" id="A0A9P0HRI0"/>